<dbReference type="GO" id="GO:0008483">
    <property type="term" value="F:transaminase activity"/>
    <property type="evidence" value="ECO:0007669"/>
    <property type="project" value="UniProtKB-KW"/>
</dbReference>
<feature type="domain" description="Aminotransferase class I/classII large" evidence="8">
    <location>
        <begin position="21"/>
        <end position="361"/>
    </location>
</feature>
<dbReference type="CDD" id="cd00609">
    <property type="entry name" value="AAT_like"/>
    <property type="match status" value="1"/>
</dbReference>
<keyword evidence="4 7" id="KW-0032">Aminotransferase</keyword>
<keyword evidence="5 7" id="KW-0808">Transferase</keyword>
<evidence type="ECO:0000256" key="2">
    <source>
        <dbReference type="ARBA" id="ARBA00007441"/>
    </source>
</evidence>
<evidence type="ECO:0000256" key="4">
    <source>
        <dbReference type="ARBA" id="ARBA00022576"/>
    </source>
</evidence>
<keyword evidence="10" id="KW-1185">Reference proteome</keyword>
<comment type="caution">
    <text evidence="9">The sequence shown here is derived from an EMBL/GenBank/DDBJ whole genome shotgun (WGS) entry which is preliminary data.</text>
</comment>
<evidence type="ECO:0000313" key="9">
    <source>
        <dbReference type="EMBL" id="ELZ36952.1"/>
    </source>
</evidence>
<dbReference type="STRING" id="1227484.C471_13601"/>
<protein>
    <recommendedName>
        <fullName evidence="7">Aminotransferase</fullName>
        <ecNumber evidence="7">2.6.1.-</ecNumber>
    </recommendedName>
</protein>
<dbReference type="RefSeq" id="WP_004049904.1">
    <property type="nucleotide sequence ID" value="NZ_AOJE01000066.1"/>
</dbReference>
<dbReference type="PATRIC" id="fig|1227484.4.peg.2683"/>
<evidence type="ECO:0000256" key="5">
    <source>
        <dbReference type="ARBA" id="ARBA00022679"/>
    </source>
</evidence>
<dbReference type="InterPro" id="IPR004838">
    <property type="entry name" value="NHTrfase_class1_PyrdxlP-BS"/>
</dbReference>
<evidence type="ECO:0000256" key="6">
    <source>
        <dbReference type="ARBA" id="ARBA00022898"/>
    </source>
</evidence>
<keyword evidence="6" id="KW-0663">Pyridoxal phosphate</keyword>
<dbReference type="InterPro" id="IPR015424">
    <property type="entry name" value="PyrdxlP-dep_Trfase"/>
</dbReference>
<name>M0DQJ0_9EURY</name>
<dbReference type="OrthoDB" id="372018at2157"/>
<dbReference type="PANTHER" id="PTHR46383">
    <property type="entry name" value="ASPARTATE AMINOTRANSFERASE"/>
    <property type="match status" value="1"/>
</dbReference>
<comment type="cofactor">
    <cofactor evidence="1 7">
        <name>pyridoxal 5'-phosphate</name>
        <dbReference type="ChEBI" id="CHEBI:597326"/>
    </cofactor>
</comment>
<dbReference type="GO" id="GO:0006520">
    <property type="term" value="P:amino acid metabolic process"/>
    <property type="evidence" value="ECO:0007669"/>
    <property type="project" value="InterPro"/>
</dbReference>
<organism evidence="9 10">
    <name type="scientific">Halorubrum saccharovorum DSM 1137</name>
    <dbReference type="NCBI Taxonomy" id="1227484"/>
    <lineage>
        <taxon>Archaea</taxon>
        <taxon>Methanobacteriati</taxon>
        <taxon>Methanobacteriota</taxon>
        <taxon>Stenosarchaea group</taxon>
        <taxon>Halobacteria</taxon>
        <taxon>Halobacteriales</taxon>
        <taxon>Haloferacaceae</taxon>
        <taxon>Halorubrum</taxon>
    </lineage>
</organism>
<dbReference type="AlphaFoldDB" id="M0DQJ0"/>
<gene>
    <name evidence="9" type="ORF">C471_13601</name>
</gene>
<dbReference type="Pfam" id="PF00155">
    <property type="entry name" value="Aminotran_1_2"/>
    <property type="match status" value="1"/>
</dbReference>
<dbReference type="Proteomes" id="UP000011514">
    <property type="component" value="Unassembled WGS sequence"/>
</dbReference>
<dbReference type="InterPro" id="IPR015421">
    <property type="entry name" value="PyrdxlP-dep_Trfase_major"/>
</dbReference>
<dbReference type="EMBL" id="AOJE01000066">
    <property type="protein sequence ID" value="ELZ36952.1"/>
    <property type="molecule type" value="Genomic_DNA"/>
</dbReference>
<accession>M0DQJ0</accession>
<dbReference type="PROSITE" id="PS00105">
    <property type="entry name" value="AA_TRANSFER_CLASS_1"/>
    <property type="match status" value="1"/>
</dbReference>
<dbReference type="InterPro" id="IPR004839">
    <property type="entry name" value="Aminotransferase_I/II_large"/>
</dbReference>
<evidence type="ECO:0000256" key="3">
    <source>
        <dbReference type="ARBA" id="ARBA00011738"/>
    </source>
</evidence>
<sequence length="367" mass="39840">MEYEEPKFFHVMQYAAGAEGDVIDMVSGNPDWEPPAALREALREYADLPPDAFQYPPSEGLLELREAIAERRNVDPDRVVVTNGTGEANYLAMARAFERDAGDEALLMDPVYPYYPGKVDMLGGESTLVPTARDGGLDVDAIREAASEDTALVVLNTPNNPTGAVYDLDALREAVAVAESVDALVMVDEVYDHFDLTGGFESALTLESDRLIATSGFSKSMAITGLRVGYGVFPEEHVGDAKTRHMLVNVTGARPSQYAVHHALAETPSDYYAEARDLLADRVDAFTDALDAAGAEYTRPEGAFYVLARFDDFPGTMANVKRLVDEAGVAGMPGDAFGTARDEWIRFALVTPRTAEAAERLADYFGD</sequence>
<proteinExistence type="inferred from homology"/>
<dbReference type="InterPro" id="IPR050596">
    <property type="entry name" value="AspAT/PAT-like"/>
</dbReference>
<comment type="subunit">
    <text evidence="3">Homodimer.</text>
</comment>
<dbReference type="Gene3D" id="3.40.640.10">
    <property type="entry name" value="Type I PLP-dependent aspartate aminotransferase-like (Major domain)"/>
    <property type="match status" value="1"/>
</dbReference>
<dbReference type="eggNOG" id="arCOG01134">
    <property type="taxonomic scope" value="Archaea"/>
</dbReference>
<evidence type="ECO:0000259" key="8">
    <source>
        <dbReference type="Pfam" id="PF00155"/>
    </source>
</evidence>
<reference evidence="9 10" key="1">
    <citation type="journal article" date="2014" name="PLoS Genet.">
        <title>Phylogenetically driven sequencing of extremely halophilic archaea reveals strategies for static and dynamic osmo-response.</title>
        <authorList>
            <person name="Becker E.A."/>
            <person name="Seitzer P.M."/>
            <person name="Tritt A."/>
            <person name="Larsen D."/>
            <person name="Krusor M."/>
            <person name="Yao A.I."/>
            <person name="Wu D."/>
            <person name="Madern D."/>
            <person name="Eisen J.A."/>
            <person name="Darling A.E."/>
            <person name="Facciotti M.T."/>
        </authorList>
    </citation>
    <scope>NUCLEOTIDE SEQUENCE [LARGE SCALE GENOMIC DNA]</scope>
    <source>
        <strain evidence="9 10">DSM 1137</strain>
    </source>
</reference>
<evidence type="ECO:0000256" key="7">
    <source>
        <dbReference type="RuleBase" id="RU000481"/>
    </source>
</evidence>
<evidence type="ECO:0000256" key="1">
    <source>
        <dbReference type="ARBA" id="ARBA00001933"/>
    </source>
</evidence>
<evidence type="ECO:0000313" key="10">
    <source>
        <dbReference type="Proteomes" id="UP000011514"/>
    </source>
</evidence>
<comment type="similarity">
    <text evidence="2 7">Belongs to the class-I pyridoxal-phosphate-dependent aminotransferase family.</text>
</comment>
<dbReference type="GO" id="GO:0030170">
    <property type="term" value="F:pyridoxal phosphate binding"/>
    <property type="evidence" value="ECO:0007669"/>
    <property type="project" value="InterPro"/>
</dbReference>
<dbReference type="EC" id="2.6.1.-" evidence="7"/>
<dbReference type="SUPFAM" id="SSF53383">
    <property type="entry name" value="PLP-dependent transferases"/>
    <property type="match status" value="1"/>
</dbReference>